<comment type="caution">
    <text evidence="4">The sequence shown here is derived from an EMBL/GenBank/DDBJ whole genome shotgun (WGS) entry which is preliminary data.</text>
</comment>
<keyword evidence="2" id="KW-0802">TPR repeat</keyword>
<organism evidence="4">
    <name type="scientific">mine drainage metagenome</name>
    <dbReference type="NCBI Taxonomy" id="410659"/>
    <lineage>
        <taxon>unclassified sequences</taxon>
        <taxon>metagenomes</taxon>
        <taxon>ecological metagenomes</taxon>
    </lineage>
</organism>
<dbReference type="EMBL" id="CABQ01000159">
    <property type="protein sequence ID" value="CBI07920.1"/>
    <property type="molecule type" value="Genomic_DNA"/>
</dbReference>
<evidence type="ECO:0000313" key="4">
    <source>
        <dbReference type="EMBL" id="CBI07920.1"/>
    </source>
</evidence>
<accession>E6QL00</accession>
<evidence type="ECO:0000256" key="2">
    <source>
        <dbReference type="ARBA" id="ARBA00022803"/>
    </source>
</evidence>
<dbReference type="PANTHER" id="PTHR45586">
    <property type="entry name" value="TPR REPEAT-CONTAINING PROTEIN PA4667"/>
    <property type="match status" value="1"/>
</dbReference>
<dbReference type="Gene3D" id="1.25.40.10">
    <property type="entry name" value="Tetratricopeptide repeat domain"/>
    <property type="match status" value="3"/>
</dbReference>
<dbReference type="Pfam" id="PF13432">
    <property type="entry name" value="TPR_16"/>
    <property type="match status" value="2"/>
</dbReference>
<dbReference type="InterPro" id="IPR051012">
    <property type="entry name" value="CellSynth/LPSAsmb/PSIAsmb"/>
</dbReference>
<keyword evidence="1" id="KW-0677">Repeat</keyword>
<proteinExistence type="predicted"/>
<feature type="compositionally biased region" description="Basic and acidic residues" evidence="3">
    <location>
        <begin position="226"/>
        <end position="238"/>
    </location>
</feature>
<dbReference type="Pfam" id="PF13181">
    <property type="entry name" value="TPR_8"/>
    <property type="match status" value="1"/>
</dbReference>
<reference evidence="4" key="1">
    <citation type="submission" date="2009-10" db="EMBL/GenBank/DDBJ databases">
        <title>Diversity of trophic interactions inside an arsenic-rich microbial ecosystem.</title>
        <authorList>
            <person name="Bertin P.N."/>
            <person name="Heinrich-Salmeron A."/>
            <person name="Pelletier E."/>
            <person name="Goulhen-Chollet F."/>
            <person name="Arsene-Ploetze F."/>
            <person name="Gallien S."/>
            <person name="Calteau A."/>
            <person name="Vallenet D."/>
            <person name="Casiot C."/>
            <person name="Chane-Woon-Ming B."/>
            <person name="Giloteaux L."/>
            <person name="Barakat M."/>
            <person name="Bonnefoy V."/>
            <person name="Bruneel O."/>
            <person name="Chandler M."/>
            <person name="Cleiss J."/>
            <person name="Duran R."/>
            <person name="Elbaz-Poulichet F."/>
            <person name="Fonknechten N."/>
            <person name="Lauga B."/>
            <person name="Mornico D."/>
            <person name="Ortet P."/>
            <person name="Schaeffer C."/>
            <person name="Siguier P."/>
            <person name="Alexander Thil Smith A."/>
            <person name="Van Dorsselaer A."/>
            <person name="Weissenbach J."/>
            <person name="Medigue C."/>
            <person name="Le Paslier D."/>
        </authorList>
    </citation>
    <scope>NUCLEOTIDE SEQUENCE</scope>
</reference>
<name>E6QL00_9ZZZZ</name>
<protein>
    <submittedName>
        <fullName evidence="4">Tetratricopeptide TPR_2 repeat protein</fullName>
    </submittedName>
</protein>
<dbReference type="InterPro" id="IPR011990">
    <property type="entry name" value="TPR-like_helical_dom_sf"/>
</dbReference>
<feature type="compositionally biased region" description="Polar residues" evidence="3">
    <location>
        <begin position="251"/>
        <end position="264"/>
    </location>
</feature>
<dbReference type="AlphaFoldDB" id="E6QL00"/>
<evidence type="ECO:0000256" key="1">
    <source>
        <dbReference type="ARBA" id="ARBA00022737"/>
    </source>
</evidence>
<dbReference type="SUPFAM" id="SSF48452">
    <property type="entry name" value="TPR-like"/>
    <property type="match status" value="2"/>
</dbReference>
<dbReference type="PROSITE" id="PS50005">
    <property type="entry name" value="TPR"/>
    <property type="match status" value="2"/>
</dbReference>
<evidence type="ECO:0000256" key="3">
    <source>
        <dbReference type="SAM" id="MobiDB-lite"/>
    </source>
</evidence>
<feature type="region of interest" description="Disordered" evidence="3">
    <location>
        <begin position="226"/>
        <end position="264"/>
    </location>
</feature>
<dbReference type="InterPro" id="IPR019734">
    <property type="entry name" value="TPR_rpt"/>
</dbReference>
<gene>
    <name evidence="4" type="ORF">CARN6_1329</name>
</gene>
<dbReference type="Pfam" id="PF14559">
    <property type="entry name" value="TPR_19"/>
    <property type="match status" value="1"/>
</dbReference>
<sequence length="264" mass="29679">MSYYGEHRYAPAIPYLKQAAAAEPRNLELRLTLAHCYLWTHQLEATLGVYKEILQIDPDSAEADMIAGEALDEKGDNAGAVEQFRAAEKANPKEPEVHFGLAYLLWAQKRYEEAITEFQAELKNDPANNQARIYLGDTYMQMGRYPEAKEQLLIAEKSDPKMPLIHLDLGIVDQETNQREAALLELKETIALTPANVNAHFRLARIYQQTGQRELAKVEFDKAKNLNKEQDESLHQRIAEANARPSGKAATPQNPTGQNSAPQP</sequence>
<dbReference type="SMART" id="SM00028">
    <property type="entry name" value="TPR"/>
    <property type="match status" value="5"/>
</dbReference>
<dbReference type="PANTHER" id="PTHR45586:SF14">
    <property type="entry name" value="TETRATRICOPEPTIDE TPR_2 REPEAT PROTEIN"/>
    <property type="match status" value="1"/>
</dbReference>